<gene>
    <name evidence="1" type="ORF">psyc5s11_27260</name>
</gene>
<proteinExistence type="predicted"/>
<evidence type="ECO:0000313" key="1">
    <source>
        <dbReference type="EMBL" id="BCZ46659.1"/>
    </source>
</evidence>
<reference evidence="2" key="1">
    <citation type="submission" date="2021-07" db="EMBL/GenBank/DDBJ databases">
        <title>Complete genome sequencing of a Clostridium isolate.</title>
        <authorList>
            <person name="Ueki A."/>
            <person name="Tonouchi A."/>
        </authorList>
    </citation>
    <scope>NUCLEOTIDE SEQUENCE [LARGE SCALE GENOMIC DNA]</scope>
    <source>
        <strain evidence="2">C5S11</strain>
    </source>
</reference>
<dbReference type="RefSeq" id="WP_224033077.1">
    <property type="nucleotide sequence ID" value="NZ_AP024849.1"/>
</dbReference>
<organism evidence="1 2">
    <name type="scientific">Clostridium gelidum</name>
    <dbReference type="NCBI Taxonomy" id="704125"/>
    <lineage>
        <taxon>Bacteria</taxon>
        <taxon>Bacillati</taxon>
        <taxon>Bacillota</taxon>
        <taxon>Clostridia</taxon>
        <taxon>Eubacteriales</taxon>
        <taxon>Clostridiaceae</taxon>
        <taxon>Clostridium</taxon>
    </lineage>
</organism>
<sequence length="272" mass="32568">MYNFDLRTPDSAYDFLLTFFNMSGQEYIEELIINSDNEFEKFWNRNAARVNDISVDNIRVWGFHVLGSLDECREIRSQGLRNLQKVLSGDTLLSRMLKSNGVFFDVKRHLLFYKGKEYNVDYDWYRHNNYSMPPEKYLKPIAHRIYYDYCVNGFMMNDDIFSYGTNIHERPEFMMKLSSAFPELKKMEDDWAKRSKSYKVNFYATIDQIHRFNFDLNETQEELTDSEINQIKRWMVSRAIDRANSDLFSEVFLYIKDEIDIPPNQITSCDEI</sequence>
<evidence type="ECO:0000313" key="2">
    <source>
        <dbReference type="Proteomes" id="UP000824633"/>
    </source>
</evidence>
<keyword evidence="2" id="KW-1185">Reference proteome</keyword>
<accession>A0ABN6IWY3</accession>
<dbReference type="Proteomes" id="UP000824633">
    <property type="component" value="Chromosome"/>
</dbReference>
<protein>
    <submittedName>
        <fullName evidence="1">Uncharacterized protein</fullName>
    </submittedName>
</protein>
<name>A0ABN6IWY3_9CLOT</name>
<dbReference type="EMBL" id="AP024849">
    <property type="protein sequence ID" value="BCZ46659.1"/>
    <property type="molecule type" value="Genomic_DNA"/>
</dbReference>